<keyword evidence="3" id="KW-0378">Hydrolase</keyword>
<reference evidence="5 6" key="1">
    <citation type="submission" date="2015-03" db="EMBL/GenBank/DDBJ databases">
        <title>RNA-seq based gene annotation and comparative genomics of four Zymoseptoria species reveal species-specific pathogenicity related genes and transposable element activity.</title>
        <authorList>
            <person name="Grandaubert J."/>
            <person name="Bhattacharyya A."/>
            <person name="Stukenbrock E.H."/>
        </authorList>
    </citation>
    <scope>NUCLEOTIDE SEQUENCE [LARGE SCALE GENOMIC DNA]</scope>
    <source>
        <strain evidence="5 6">Zb18110</strain>
    </source>
</reference>
<evidence type="ECO:0000313" key="6">
    <source>
        <dbReference type="Proteomes" id="UP000033647"/>
    </source>
</evidence>
<evidence type="ECO:0000256" key="3">
    <source>
        <dbReference type="ARBA" id="ARBA00022801"/>
    </source>
</evidence>
<dbReference type="EMBL" id="LAFY01000280">
    <property type="protein sequence ID" value="KJY01526.1"/>
    <property type="molecule type" value="Genomic_DNA"/>
</dbReference>
<evidence type="ECO:0000313" key="5">
    <source>
        <dbReference type="EMBL" id="KJY01526.1"/>
    </source>
</evidence>
<dbReference type="PANTHER" id="PTHR23402">
    <property type="entry name" value="PROTEASE FAMILY C15 PYROGLUTAMYL-PEPTIDASE I-RELATED"/>
    <property type="match status" value="1"/>
</dbReference>
<keyword evidence="4" id="KW-0788">Thiol protease</keyword>
<dbReference type="STRING" id="1047168.A0A0F4GZA2"/>
<dbReference type="GO" id="GO:0008234">
    <property type="term" value="F:cysteine-type peptidase activity"/>
    <property type="evidence" value="ECO:0007669"/>
    <property type="project" value="UniProtKB-KW"/>
</dbReference>
<organism evidence="5 6">
    <name type="scientific">Zymoseptoria brevis</name>
    <dbReference type="NCBI Taxonomy" id="1047168"/>
    <lineage>
        <taxon>Eukaryota</taxon>
        <taxon>Fungi</taxon>
        <taxon>Dikarya</taxon>
        <taxon>Ascomycota</taxon>
        <taxon>Pezizomycotina</taxon>
        <taxon>Dothideomycetes</taxon>
        <taxon>Dothideomycetidae</taxon>
        <taxon>Mycosphaerellales</taxon>
        <taxon>Mycosphaerellaceae</taxon>
        <taxon>Zymoseptoria</taxon>
    </lineage>
</organism>
<dbReference type="OrthoDB" id="407146at2759"/>
<keyword evidence="2" id="KW-0645">Protease</keyword>
<dbReference type="PANTHER" id="PTHR23402:SF1">
    <property type="entry name" value="PYROGLUTAMYL-PEPTIDASE I"/>
    <property type="match status" value="1"/>
</dbReference>
<dbReference type="Gene3D" id="3.40.630.20">
    <property type="entry name" value="Peptidase C15, pyroglutamyl peptidase I-like"/>
    <property type="match status" value="1"/>
</dbReference>
<dbReference type="GO" id="GO:0006508">
    <property type="term" value="P:proteolysis"/>
    <property type="evidence" value="ECO:0007669"/>
    <property type="project" value="UniProtKB-KW"/>
</dbReference>
<keyword evidence="6" id="KW-1185">Reference proteome</keyword>
<dbReference type="InterPro" id="IPR036440">
    <property type="entry name" value="Peptidase_C15-like_sf"/>
</dbReference>
<protein>
    <submittedName>
        <fullName evidence="5">Pyroglutamyl peptidase type I like protein</fullName>
    </submittedName>
</protein>
<evidence type="ECO:0000256" key="4">
    <source>
        <dbReference type="ARBA" id="ARBA00022807"/>
    </source>
</evidence>
<proteinExistence type="inferred from homology"/>
<dbReference type="InterPro" id="IPR016125">
    <property type="entry name" value="Peptidase_C15-like"/>
</dbReference>
<gene>
    <name evidence="5" type="ORF">TI39_contig288g00007</name>
</gene>
<name>A0A0F4GZA2_9PEZI</name>
<sequence length="264" mass="29206">MAPAIEAPNGTNGHHGHQDSERIVTVLVTGFGPFQDKFPVNPSFEITKSLPESLPPSSRFSKTEIRIIPYSSAIRVCYDEVLQLVPKLHDGYAATIDLVLHIGMASGRKFYCAERYGHRDGYQKNKDLDGITPPIDQGPTMFPDCPSTMTTSLDYMHLLQNWAENIASLPETSPAIDADIRPSEDAGRYLCDYTYFNSLAYFGRRSGVMEGGDQQSRPVLFLHVPAESDGVMIEKGREVCEALIAAMVETYLGQEKEAGQKVDL</sequence>
<dbReference type="SUPFAM" id="SSF53182">
    <property type="entry name" value="Pyrrolidone carboxyl peptidase (pyroglutamate aminopeptidase)"/>
    <property type="match status" value="1"/>
</dbReference>
<evidence type="ECO:0000256" key="2">
    <source>
        <dbReference type="ARBA" id="ARBA00022670"/>
    </source>
</evidence>
<dbReference type="AlphaFoldDB" id="A0A0F4GZA2"/>
<evidence type="ECO:0000256" key="1">
    <source>
        <dbReference type="ARBA" id="ARBA00006641"/>
    </source>
</evidence>
<comment type="similarity">
    <text evidence="1">Belongs to the peptidase C15 family.</text>
</comment>
<dbReference type="Pfam" id="PF01470">
    <property type="entry name" value="Peptidase_C15"/>
    <property type="match status" value="1"/>
</dbReference>
<dbReference type="Proteomes" id="UP000033647">
    <property type="component" value="Unassembled WGS sequence"/>
</dbReference>
<accession>A0A0F4GZA2</accession>
<comment type="caution">
    <text evidence="5">The sequence shown here is derived from an EMBL/GenBank/DDBJ whole genome shotgun (WGS) entry which is preliminary data.</text>
</comment>